<protein>
    <submittedName>
        <fullName evidence="1">Uncharacterized protein</fullName>
    </submittedName>
</protein>
<reference evidence="1" key="1">
    <citation type="journal article" date="2019" name="MBio">
        <title>Virus Genomes from Deep Sea Sediments Expand the Ocean Megavirome and Support Independent Origins of Viral Gigantism.</title>
        <authorList>
            <person name="Backstrom D."/>
            <person name="Yutin N."/>
            <person name="Jorgensen S.L."/>
            <person name="Dharamshi J."/>
            <person name="Homa F."/>
            <person name="Zaremba-Niedwiedzka K."/>
            <person name="Spang A."/>
            <person name="Wolf Y.I."/>
            <person name="Koonin E.V."/>
            <person name="Ettema T.J."/>
        </authorList>
    </citation>
    <scope>NUCLEOTIDE SEQUENCE</scope>
</reference>
<gene>
    <name evidence="1" type="ORF">LCPAC304_05570</name>
</gene>
<accession>A0A481ZAL7</accession>
<name>A0A481ZAL7_9VIRU</name>
<organism evidence="1">
    <name type="scientific">Pithovirus LCPAC304</name>
    <dbReference type="NCBI Taxonomy" id="2506594"/>
    <lineage>
        <taxon>Viruses</taxon>
        <taxon>Pithoviruses</taxon>
    </lineage>
</organism>
<evidence type="ECO:0000313" key="1">
    <source>
        <dbReference type="EMBL" id="QBK92210.1"/>
    </source>
</evidence>
<dbReference type="EMBL" id="MK500569">
    <property type="protein sequence ID" value="QBK92210.1"/>
    <property type="molecule type" value="Genomic_DNA"/>
</dbReference>
<sequence length="200" mass="23183">MQLPKDAYARFVTKVRTLKIIRQSDVRVVYMNSIDGEIYTLRIDGADPPRKKGETSYFELESGDKILSLVARDETEIVSDSFEFKPDLHYTLIVFQDHILQFEEEDLRCPDPGTVRLQAYNMDGKAMNIYLDEQILFEKLGNDQFVETLVYPGIYVLRMSVDKEFSTELEVRSGAIYTLFFLFEAMAMFVVENDQCLNPV</sequence>
<proteinExistence type="predicted"/>